<comment type="caution">
    <text evidence="2">The sequence shown here is derived from an EMBL/GenBank/DDBJ whole genome shotgun (WGS) entry which is preliminary data.</text>
</comment>
<proteinExistence type="predicted"/>
<feature type="transmembrane region" description="Helical" evidence="1">
    <location>
        <begin position="346"/>
        <end position="368"/>
    </location>
</feature>
<keyword evidence="1" id="KW-1133">Transmembrane helix</keyword>
<accession>A0ABR4W984</accession>
<feature type="transmembrane region" description="Helical" evidence="1">
    <location>
        <begin position="162"/>
        <end position="183"/>
    </location>
</feature>
<keyword evidence="1" id="KW-0472">Membrane</keyword>
<keyword evidence="1" id="KW-0812">Transmembrane</keyword>
<evidence type="ECO:0000256" key="1">
    <source>
        <dbReference type="SAM" id="Phobius"/>
    </source>
</evidence>
<evidence type="ECO:0000313" key="3">
    <source>
        <dbReference type="Proteomes" id="UP000029443"/>
    </source>
</evidence>
<feature type="transmembrane region" description="Helical" evidence="1">
    <location>
        <begin position="261"/>
        <end position="279"/>
    </location>
</feature>
<reference evidence="2 3" key="1">
    <citation type="submission" date="2012-09" db="EMBL/GenBank/DDBJ databases">
        <title>Genome Sequence of alkane-degrading Bacterium Alcanivorax jadensis T9.</title>
        <authorList>
            <person name="Lai Q."/>
            <person name="Shao Z."/>
        </authorList>
    </citation>
    <scope>NUCLEOTIDE SEQUENCE [LARGE SCALE GENOMIC DNA]</scope>
    <source>
        <strain evidence="2 3">T9</strain>
    </source>
</reference>
<evidence type="ECO:0000313" key="2">
    <source>
        <dbReference type="EMBL" id="KGD59852.1"/>
    </source>
</evidence>
<keyword evidence="3" id="KW-1185">Reference proteome</keyword>
<feature type="transmembrane region" description="Helical" evidence="1">
    <location>
        <begin position="388"/>
        <end position="412"/>
    </location>
</feature>
<organism evidence="2 3">
    <name type="scientific">Alcanivorax jadensis T9</name>
    <dbReference type="NCBI Taxonomy" id="1177181"/>
    <lineage>
        <taxon>Bacteria</taxon>
        <taxon>Pseudomonadati</taxon>
        <taxon>Pseudomonadota</taxon>
        <taxon>Gammaproteobacteria</taxon>
        <taxon>Oceanospirillales</taxon>
        <taxon>Alcanivoracaceae</taxon>
        <taxon>Alcanivorax</taxon>
    </lineage>
</organism>
<gene>
    <name evidence="2" type="ORF">T9A_03130</name>
</gene>
<feature type="transmembrane region" description="Helical" evidence="1">
    <location>
        <begin position="37"/>
        <end position="54"/>
    </location>
</feature>
<name>A0ABR4W984_9GAMM</name>
<sequence length="450" mass="48415">MLGTLLFLVLDLQAGAWLARIALLLYLLVQWPRQTRMAKGILLVVIAMAGVVVWRETHPIPILLQALDRLCFFATFVSSLGLLRVSAMRSRLVREAGTTLIRQKPALRYPTLSLGTALFGVIINIGVLNLFGAMVLRSNTLKAAGGHDDIQAARERRMMLSILRGFALAPLVSPLGITMAVILANMPSLTWATLAPVALPTAGLFFLLGWWLDWQLRPGHLASRVPHTAPPSLTPLWQFTLLALAITLGVFAVSIAAELRLPVAVLVACPLSAILWMALQRQRLGGGTGLPRALTLLGRHSRLIFGANRGEIAVLGGSACLGALITPLIDPQMLHEMLLATHLQGAAMAVAAMLLVVALAQIGLNPIVSVTLLASLLGDGVGADPRLLAVGLMCAWSLSMISSPFTASMLVLSQLISRSPYRIAWRWNGVFFLLVVPMLALWIGVLGQWL</sequence>
<dbReference type="Proteomes" id="UP000029443">
    <property type="component" value="Unassembled WGS sequence"/>
</dbReference>
<feature type="transmembrane region" description="Helical" evidence="1">
    <location>
        <begin position="107"/>
        <end position="132"/>
    </location>
</feature>
<feature type="transmembrane region" description="Helical" evidence="1">
    <location>
        <begin position="233"/>
        <end position="255"/>
    </location>
</feature>
<dbReference type="EMBL" id="ARXU01000017">
    <property type="protein sequence ID" value="KGD59852.1"/>
    <property type="molecule type" value="Genomic_DNA"/>
</dbReference>
<feature type="transmembrane region" description="Helical" evidence="1">
    <location>
        <begin position="189"/>
        <end position="212"/>
    </location>
</feature>
<feature type="transmembrane region" description="Helical" evidence="1">
    <location>
        <begin position="424"/>
        <end position="445"/>
    </location>
</feature>
<protein>
    <submittedName>
        <fullName evidence="2">Uncharacterized protein</fullName>
    </submittedName>
</protein>